<dbReference type="PATRIC" id="fig|880071.3.peg.1506"/>
<dbReference type="RefSeq" id="WP_014797404.1">
    <property type="nucleotide sequence ID" value="NC_018018.1"/>
</dbReference>
<dbReference type="OrthoDB" id="9780211at2"/>
<evidence type="ECO:0000313" key="3">
    <source>
        <dbReference type="EMBL" id="AFM03947.1"/>
    </source>
</evidence>
<dbReference type="PROSITE" id="PS51154">
    <property type="entry name" value="MACRO"/>
    <property type="match status" value="1"/>
</dbReference>
<dbReference type="PANTHER" id="PTHR12521">
    <property type="entry name" value="PROTEIN C6ORF130"/>
    <property type="match status" value="1"/>
</dbReference>
<dbReference type="EMBL" id="CP003345">
    <property type="protein sequence ID" value="AFM03947.1"/>
    <property type="molecule type" value="Genomic_DNA"/>
</dbReference>
<dbReference type="AlphaFoldDB" id="I4AJ12"/>
<gene>
    <name evidence="3" type="ordered locus">Fleli_1525</name>
</gene>
<name>I4AJ12_BERLS</name>
<dbReference type="Proteomes" id="UP000006054">
    <property type="component" value="Chromosome"/>
</dbReference>
<dbReference type="SUPFAM" id="SSF52949">
    <property type="entry name" value="Macro domain-like"/>
    <property type="match status" value="1"/>
</dbReference>
<dbReference type="PANTHER" id="PTHR12521:SF0">
    <property type="entry name" value="ADP-RIBOSE GLYCOHYDROLASE OARD1"/>
    <property type="match status" value="1"/>
</dbReference>
<reference evidence="4" key="1">
    <citation type="submission" date="2012-06" db="EMBL/GenBank/DDBJ databases">
        <title>The complete genome of Flexibacter litoralis DSM 6794.</title>
        <authorList>
            <person name="Lucas S."/>
            <person name="Copeland A."/>
            <person name="Lapidus A."/>
            <person name="Glavina del Rio T."/>
            <person name="Dalin E."/>
            <person name="Tice H."/>
            <person name="Bruce D."/>
            <person name="Goodwin L."/>
            <person name="Pitluck S."/>
            <person name="Peters L."/>
            <person name="Ovchinnikova G."/>
            <person name="Lu M."/>
            <person name="Kyrpides N."/>
            <person name="Mavromatis K."/>
            <person name="Ivanova N."/>
            <person name="Brettin T."/>
            <person name="Detter J.C."/>
            <person name="Han C."/>
            <person name="Larimer F."/>
            <person name="Land M."/>
            <person name="Hauser L."/>
            <person name="Markowitz V."/>
            <person name="Cheng J.-F."/>
            <person name="Hugenholtz P."/>
            <person name="Woyke T."/>
            <person name="Wu D."/>
            <person name="Spring S."/>
            <person name="Lang E."/>
            <person name="Kopitz M."/>
            <person name="Brambilla E."/>
            <person name="Klenk H.-P."/>
            <person name="Eisen J.A."/>
        </authorList>
    </citation>
    <scope>NUCLEOTIDE SEQUENCE [LARGE SCALE GENOMIC DNA]</scope>
    <source>
        <strain evidence="4">ATCC 23117 / DSM 6794 / NBRC 15988 / NCIMB 1366 / Sio-4</strain>
    </source>
</reference>
<dbReference type="Gene3D" id="3.40.220.10">
    <property type="entry name" value="Leucine Aminopeptidase, subunit E, domain 1"/>
    <property type="match status" value="1"/>
</dbReference>
<comment type="catalytic activity">
    <reaction evidence="1">
        <text>an N-(ADP-alpha-D-ribosyl)-thymidine in DNA + H2O = a thymidine in DNA + ADP-D-ribose</text>
        <dbReference type="Rhea" id="RHEA:71655"/>
        <dbReference type="Rhea" id="RHEA-COMP:13556"/>
        <dbReference type="Rhea" id="RHEA-COMP:18051"/>
        <dbReference type="ChEBI" id="CHEBI:15377"/>
        <dbReference type="ChEBI" id="CHEBI:57967"/>
        <dbReference type="ChEBI" id="CHEBI:137386"/>
        <dbReference type="ChEBI" id="CHEBI:191199"/>
    </reaction>
    <physiologicalReaction direction="left-to-right" evidence="1">
        <dbReference type="Rhea" id="RHEA:71656"/>
    </physiologicalReaction>
</comment>
<keyword evidence="4" id="KW-1185">Reference proteome</keyword>
<evidence type="ECO:0000313" key="4">
    <source>
        <dbReference type="Proteomes" id="UP000006054"/>
    </source>
</evidence>
<dbReference type="Pfam" id="PF01661">
    <property type="entry name" value="Macro"/>
    <property type="match status" value="1"/>
</dbReference>
<feature type="domain" description="Macro" evidence="2">
    <location>
        <begin position="1"/>
        <end position="149"/>
    </location>
</feature>
<protein>
    <submittedName>
        <fullName evidence="3">Putative phosphatase, C-terminal domain of histone macro H2A1 like protein</fullName>
    </submittedName>
</protein>
<proteinExistence type="predicted"/>
<dbReference type="KEGG" id="fli:Fleli_1525"/>
<dbReference type="HOGENOM" id="CLU_054419_3_1_10"/>
<sequence>MHYTKGNILESTTEVIINPVNIVGVMGKGLALAFKKHFPHNYKVYKEACKNKTIDIGKLLLVDEFDLEKKQFIINFPTKKHWRNPSKIEYIEEGLKDLVRIIETQKFESMAIPALGCGLGGLEWEDVKLVLEKYLRDLEDIEILIFEPK</sequence>
<evidence type="ECO:0000256" key="1">
    <source>
        <dbReference type="ARBA" id="ARBA00035885"/>
    </source>
</evidence>
<dbReference type="eggNOG" id="COG2110">
    <property type="taxonomic scope" value="Bacteria"/>
</dbReference>
<dbReference type="InterPro" id="IPR050892">
    <property type="entry name" value="ADP-ribose_metab_enzymes"/>
</dbReference>
<dbReference type="InterPro" id="IPR043472">
    <property type="entry name" value="Macro_dom-like"/>
</dbReference>
<dbReference type="CDD" id="cd02901">
    <property type="entry name" value="Macro_Poa1p-like"/>
    <property type="match status" value="1"/>
</dbReference>
<evidence type="ECO:0000259" key="2">
    <source>
        <dbReference type="PROSITE" id="PS51154"/>
    </source>
</evidence>
<accession>I4AJ12</accession>
<dbReference type="SMART" id="SM00506">
    <property type="entry name" value="A1pp"/>
    <property type="match status" value="1"/>
</dbReference>
<dbReference type="GO" id="GO:0140291">
    <property type="term" value="P:peptidyl-glutamate ADP-deribosylation"/>
    <property type="evidence" value="ECO:0007669"/>
    <property type="project" value="TreeGrafter"/>
</dbReference>
<dbReference type="InterPro" id="IPR002589">
    <property type="entry name" value="Macro_dom"/>
</dbReference>
<organism evidence="3 4">
    <name type="scientific">Bernardetia litoralis (strain ATCC 23117 / DSM 6794 / NBRC 15988 / NCIMB 1366 / Fx l1 / Sio-4)</name>
    <name type="common">Flexibacter litoralis</name>
    <dbReference type="NCBI Taxonomy" id="880071"/>
    <lineage>
        <taxon>Bacteria</taxon>
        <taxon>Pseudomonadati</taxon>
        <taxon>Bacteroidota</taxon>
        <taxon>Cytophagia</taxon>
        <taxon>Cytophagales</taxon>
        <taxon>Bernardetiaceae</taxon>
        <taxon>Bernardetia</taxon>
    </lineage>
</organism>